<dbReference type="AlphaFoldDB" id="A0A0R3SBM3"/>
<dbReference type="PANTHER" id="PTHR11472:SF41">
    <property type="entry name" value="ATP-DEPENDENT DNA HELICASE DDX11-RELATED"/>
    <property type="match status" value="1"/>
</dbReference>
<dbReference type="EMBL" id="UYSG01000404">
    <property type="protein sequence ID" value="VDL19356.1"/>
    <property type="molecule type" value="Genomic_DNA"/>
</dbReference>
<accession>A0A0R3SBM3</accession>
<sequence length="360" mass="40100">MTTQPLENQQSAGTCLFSVLNFLEALVNSDRGGDDDGRVIVTPKCAPSVTISDSSSGSLRFVILNPGRYLHAMPVFIFIYFAFLIDVVKQARSVILVGGTMKPFDEFIDQIFLPAGKVDTDVSIFSCGHVINAKSQLAIYTTSVSFNNTTWDFTFKNSIFSIGGVAVFFPSFDYLAVVWNCWKSSGLFARLQTVKTVFREPRTATALTEIMQAYMTAVSKKRGACIACVIGGKLSEGINFNDDLARAVVIIGLPYPNVYSAFMKEKLNFLEKHFGNRSGGQRFCEALCMRSVNQAIGRSIRHAKDYAVVFLVDQRFTTNRRLHLLLPSWIQDVPKPLPSQKDALKQELVEFFQRNSTATR</sequence>
<evidence type="ECO:0000313" key="4">
    <source>
        <dbReference type="Proteomes" id="UP000274504"/>
    </source>
</evidence>
<feature type="domain" description="ATP-dependent helicase C-terminal" evidence="2">
    <location>
        <begin position="172"/>
        <end position="318"/>
    </location>
</feature>
<gene>
    <name evidence="3" type="ORF">HDID_LOCUS1895</name>
</gene>
<dbReference type="InterPro" id="IPR006555">
    <property type="entry name" value="ATP-dep_Helicase_C"/>
</dbReference>
<dbReference type="Gene3D" id="3.40.50.300">
    <property type="entry name" value="P-loop containing nucleotide triphosphate hydrolases"/>
    <property type="match status" value="1"/>
</dbReference>
<evidence type="ECO:0000259" key="2">
    <source>
        <dbReference type="SMART" id="SM00491"/>
    </source>
</evidence>
<dbReference type="Proteomes" id="UP000274504">
    <property type="component" value="Unassembled WGS sequence"/>
</dbReference>
<evidence type="ECO:0000313" key="5">
    <source>
        <dbReference type="WBParaSite" id="HDID_0000189401-mRNA-1"/>
    </source>
</evidence>
<reference evidence="5" key="1">
    <citation type="submission" date="2017-02" db="UniProtKB">
        <authorList>
            <consortium name="WormBaseParasite"/>
        </authorList>
    </citation>
    <scope>IDENTIFICATION</scope>
</reference>
<dbReference type="InterPro" id="IPR027417">
    <property type="entry name" value="P-loop_NTPase"/>
</dbReference>
<dbReference type="GO" id="GO:0003678">
    <property type="term" value="F:DNA helicase activity"/>
    <property type="evidence" value="ECO:0007669"/>
    <property type="project" value="TreeGrafter"/>
</dbReference>
<dbReference type="OrthoDB" id="267079at2759"/>
<keyword evidence="1" id="KW-0472">Membrane</keyword>
<dbReference type="GO" id="GO:0005524">
    <property type="term" value="F:ATP binding"/>
    <property type="evidence" value="ECO:0007669"/>
    <property type="project" value="InterPro"/>
</dbReference>
<dbReference type="GO" id="GO:0016818">
    <property type="term" value="F:hydrolase activity, acting on acid anhydrides, in phosphorus-containing anhydrides"/>
    <property type="evidence" value="ECO:0007669"/>
    <property type="project" value="InterPro"/>
</dbReference>
<evidence type="ECO:0000256" key="1">
    <source>
        <dbReference type="SAM" id="Phobius"/>
    </source>
</evidence>
<dbReference type="GO" id="GO:0003676">
    <property type="term" value="F:nucleic acid binding"/>
    <property type="evidence" value="ECO:0007669"/>
    <property type="project" value="InterPro"/>
</dbReference>
<feature type="transmembrane region" description="Helical" evidence="1">
    <location>
        <begin position="69"/>
        <end position="88"/>
    </location>
</feature>
<dbReference type="GO" id="GO:0006139">
    <property type="term" value="P:nucleobase-containing compound metabolic process"/>
    <property type="evidence" value="ECO:0007669"/>
    <property type="project" value="InterPro"/>
</dbReference>
<dbReference type="PANTHER" id="PTHR11472">
    <property type="entry name" value="DNA REPAIR DEAD HELICASE RAD3/XP-D SUBFAMILY MEMBER"/>
    <property type="match status" value="1"/>
</dbReference>
<dbReference type="SMART" id="SM00491">
    <property type="entry name" value="HELICc2"/>
    <property type="match status" value="1"/>
</dbReference>
<reference evidence="3 4" key="2">
    <citation type="submission" date="2018-11" db="EMBL/GenBank/DDBJ databases">
        <authorList>
            <consortium name="Pathogen Informatics"/>
        </authorList>
    </citation>
    <scope>NUCLEOTIDE SEQUENCE [LARGE SCALE GENOMIC DNA]</scope>
</reference>
<dbReference type="GO" id="GO:0005634">
    <property type="term" value="C:nucleus"/>
    <property type="evidence" value="ECO:0007669"/>
    <property type="project" value="TreeGrafter"/>
</dbReference>
<dbReference type="STRING" id="6216.A0A0R3SBM3"/>
<dbReference type="WBParaSite" id="HDID_0000189401-mRNA-1">
    <property type="protein sequence ID" value="HDID_0000189401-mRNA-1"/>
    <property type="gene ID" value="HDID_0000189401"/>
</dbReference>
<proteinExistence type="predicted"/>
<dbReference type="Pfam" id="PF13307">
    <property type="entry name" value="Helicase_C_2"/>
    <property type="match status" value="1"/>
</dbReference>
<dbReference type="InterPro" id="IPR045028">
    <property type="entry name" value="DinG/Rad3-like"/>
</dbReference>
<organism evidence="5">
    <name type="scientific">Hymenolepis diminuta</name>
    <name type="common">Rat tapeworm</name>
    <dbReference type="NCBI Taxonomy" id="6216"/>
    <lineage>
        <taxon>Eukaryota</taxon>
        <taxon>Metazoa</taxon>
        <taxon>Spiralia</taxon>
        <taxon>Lophotrochozoa</taxon>
        <taxon>Platyhelminthes</taxon>
        <taxon>Cestoda</taxon>
        <taxon>Eucestoda</taxon>
        <taxon>Cyclophyllidea</taxon>
        <taxon>Hymenolepididae</taxon>
        <taxon>Hymenolepis</taxon>
    </lineage>
</organism>
<name>A0A0R3SBM3_HYMDI</name>
<keyword evidence="1" id="KW-0812">Transmembrane</keyword>
<protein>
    <submittedName>
        <fullName evidence="5">HELICc2 domain-containing protein</fullName>
    </submittedName>
</protein>
<dbReference type="GO" id="GO:0034085">
    <property type="term" value="P:establishment of sister chromatid cohesion"/>
    <property type="evidence" value="ECO:0007669"/>
    <property type="project" value="TreeGrafter"/>
</dbReference>
<keyword evidence="1" id="KW-1133">Transmembrane helix</keyword>
<evidence type="ECO:0000313" key="3">
    <source>
        <dbReference type="EMBL" id="VDL19356.1"/>
    </source>
</evidence>